<keyword evidence="2" id="KW-0732">Signal</keyword>
<feature type="signal peptide" evidence="2">
    <location>
        <begin position="1"/>
        <end position="29"/>
    </location>
</feature>
<reference evidence="5" key="1">
    <citation type="submission" date="2025-08" db="UniProtKB">
        <authorList>
            <consortium name="RefSeq"/>
        </authorList>
    </citation>
    <scope>IDENTIFICATION</scope>
</reference>
<protein>
    <submittedName>
        <fullName evidence="5">Interleukin-20 receptor subunit beta</fullName>
    </submittedName>
</protein>
<dbReference type="InterPro" id="IPR050650">
    <property type="entry name" value="Type-II_Cytokine-TF_Rcpt"/>
</dbReference>
<dbReference type="GO" id="GO:0004896">
    <property type="term" value="F:cytokine receptor activity"/>
    <property type="evidence" value="ECO:0007669"/>
    <property type="project" value="TreeGrafter"/>
</dbReference>
<dbReference type="InterPro" id="IPR013783">
    <property type="entry name" value="Ig-like_fold"/>
</dbReference>
<accession>A0A9Y4ND14</accession>
<evidence type="ECO:0000256" key="2">
    <source>
        <dbReference type="SAM" id="SignalP"/>
    </source>
</evidence>
<dbReference type="InterPro" id="IPR003961">
    <property type="entry name" value="FN3_dom"/>
</dbReference>
<sequence>MNPVVMTLRWTVSKLMMVILLDFPNDIWMLPAPKKVSMDSVDMRHTLRWRPLQASCNTTVLYSVQYQGEFELLLRNGSWVDAAECQQIPETHCDLSFDLGSDSDYNLQVRAQCGSQLSAWTRLSQPFNRRDTVMTVPEMLVTTAGDTLQVTFDKLPPLAAVSVTLWKKDDETQAAVFSMPAEQTVLHIAALQVGAMYCFRAQIVLDSGLHSSSTDARCVSITGAVPWKKPTTVTVTVIVMAGLLFAVFWSVVHCRPDACQTYFHKEPLPQSLKGNWDIKILMSPQEDELCERIPAVLSVDSKRRASKTDAESAAHLDNQQY</sequence>
<evidence type="ECO:0000313" key="5">
    <source>
        <dbReference type="RefSeq" id="XP_008294043.1"/>
    </source>
</evidence>
<evidence type="ECO:0000256" key="1">
    <source>
        <dbReference type="SAM" id="Phobius"/>
    </source>
</evidence>
<dbReference type="FunFam" id="2.60.40.10:FF:001006">
    <property type="entry name" value="Interleukin 20 receptor subunit beta"/>
    <property type="match status" value="1"/>
</dbReference>
<dbReference type="SUPFAM" id="SSF49265">
    <property type="entry name" value="Fibronectin type III"/>
    <property type="match status" value="2"/>
</dbReference>
<keyword evidence="1" id="KW-1133">Transmembrane helix</keyword>
<dbReference type="CTD" id="100174902"/>
<evidence type="ECO:0000313" key="4">
    <source>
        <dbReference type="Proteomes" id="UP000694891"/>
    </source>
</evidence>
<dbReference type="PANTHER" id="PTHR20859">
    <property type="entry name" value="INTERFERON/INTERLEUKIN RECEPTOR"/>
    <property type="match status" value="1"/>
</dbReference>
<keyword evidence="5" id="KW-0675">Receptor</keyword>
<dbReference type="PANTHER" id="PTHR20859:SF48">
    <property type="entry name" value="INTERLEUKIN-20 RECEPTOR SUBUNIT BETA"/>
    <property type="match status" value="1"/>
</dbReference>
<name>A0A9Y4ND14_9TELE</name>
<dbReference type="CDD" id="cd00063">
    <property type="entry name" value="FN3"/>
    <property type="match status" value="1"/>
</dbReference>
<proteinExistence type="predicted"/>
<dbReference type="Gene3D" id="2.60.40.10">
    <property type="entry name" value="Immunoglobulins"/>
    <property type="match status" value="2"/>
</dbReference>
<dbReference type="InterPro" id="IPR036116">
    <property type="entry name" value="FN3_sf"/>
</dbReference>
<keyword evidence="1" id="KW-0472">Membrane</keyword>
<dbReference type="Proteomes" id="UP000694891">
    <property type="component" value="Unplaced"/>
</dbReference>
<dbReference type="AlphaFoldDB" id="A0A9Y4ND14"/>
<evidence type="ECO:0000259" key="3">
    <source>
        <dbReference type="Pfam" id="PF01108"/>
    </source>
</evidence>
<dbReference type="RefSeq" id="XP_008294043.1">
    <property type="nucleotide sequence ID" value="XM_008295821.1"/>
</dbReference>
<feature type="domain" description="Fibronectin type-III" evidence="3">
    <location>
        <begin position="18"/>
        <end position="120"/>
    </location>
</feature>
<gene>
    <name evidence="5" type="primary">crfb16</name>
</gene>
<feature type="transmembrane region" description="Helical" evidence="1">
    <location>
        <begin position="233"/>
        <end position="252"/>
    </location>
</feature>
<keyword evidence="1" id="KW-0812">Transmembrane</keyword>
<dbReference type="Pfam" id="PF01108">
    <property type="entry name" value="Tissue_fac"/>
    <property type="match status" value="1"/>
</dbReference>
<dbReference type="GO" id="GO:0005886">
    <property type="term" value="C:plasma membrane"/>
    <property type="evidence" value="ECO:0007669"/>
    <property type="project" value="TreeGrafter"/>
</dbReference>
<dbReference type="GO" id="GO:0042015">
    <property type="term" value="F:interleukin-20 binding"/>
    <property type="evidence" value="ECO:0007669"/>
    <property type="project" value="TreeGrafter"/>
</dbReference>
<keyword evidence="4" id="KW-1185">Reference proteome</keyword>
<organism evidence="4 5">
    <name type="scientific">Stegastes partitus</name>
    <name type="common">bicolor damselfish</name>
    <dbReference type="NCBI Taxonomy" id="144197"/>
    <lineage>
        <taxon>Eukaryota</taxon>
        <taxon>Metazoa</taxon>
        <taxon>Chordata</taxon>
        <taxon>Craniata</taxon>
        <taxon>Vertebrata</taxon>
        <taxon>Euteleostomi</taxon>
        <taxon>Actinopterygii</taxon>
        <taxon>Neopterygii</taxon>
        <taxon>Teleostei</taxon>
        <taxon>Neoteleostei</taxon>
        <taxon>Acanthomorphata</taxon>
        <taxon>Ovalentaria</taxon>
        <taxon>Pomacentridae</taxon>
        <taxon>Stegastes</taxon>
    </lineage>
</organism>
<feature type="chain" id="PRO_5041269404" evidence="2">
    <location>
        <begin position="30"/>
        <end position="321"/>
    </location>
</feature>